<proteinExistence type="predicted"/>
<evidence type="ECO:0000259" key="1">
    <source>
        <dbReference type="Pfam" id="PF20586"/>
    </source>
</evidence>
<dbReference type="RefSeq" id="WP_155201277.1">
    <property type="nucleotide sequence ID" value="NZ_WMZL01000008.1"/>
</dbReference>
<gene>
    <name evidence="2" type="ORF">GMD52_09160</name>
</gene>
<evidence type="ECO:0000313" key="2">
    <source>
        <dbReference type="EMBL" id="MTS51707.1"/>
    </source>
</evidence>
<organism evidence="2 3">
    <name type="scientific">Ruthenibacterium lactatiformans</name>
    <dbReference type="NCBI Taxonomy" id="1550024"/>
    <lineage>
        <taxon>Bacteria</taxon>
        <taxon>Bacillati</taxon>
        <taxon>Bacillota</taxon>
        <taxon>Clostridia</taxon>
        <taxon>Eubacteriales</taxon>
        <taxon>Oscillospiraceae</taxon>
        <taxon>Ruthenibacterium</taxon>
    </lineage>
</organism>
<dbReference type="InterPro" id="IPR046738">
    <property type="entry name" value="DUF6788"/>
</dbReference>
<evidence type="ECO:0000313" key="3">
    <source>
        <dbReference type="Proteomes" id="UP000449193"/>
    </source>
</evidence>
<sequence>MNLILHTVKQEKQRVEYMLAKYQSELSALPKGVISEKKVGEKTYYYLKYRDGKKVISQYVSKKEIENVRALIEKRRHIEVMVKSLQAEKVIADKVLEGAI</sequence>
<reference evidence="2 3" key="1">
    <citation type="journal article" date="2019" name="Nat. Med.">
        <title>A library of human gut bacterial isolates paired with longitudinal multiomics data enables mechanistic microbiome research.</title>
        <authorList>
            <person name="Poyet M."/>
            <person name="Groussin M."/>
            <person name="Gibbons S.M."/>
            <person name="Avila-Pacheco J."/>
            <person name="Jiang X."/>
            <person name="Kearney S.M."/>
            <person name="Perrotta A.R."/>
            <person name="Berdy B."/>
            <person name="Zhao S."/>
            <person name="Lieberman T.D."/>
            <person name="Swanson P.K."/>
            <person name="Smith M."/>
            <person name="Roesemann S."/>
            <person name="Alexander J.E."/>
            <person name="Rich S.A."/>
            <person name="Livny J."/>
            <person name="Vlamakis H."/>
            <person name="Clish C."/>
            <person name="Bullock K."/>
            <person name="Deik A."/>
            <person name="Scott J."/>
            <person name="Pierce K.A."/>
            <person name="Xavier R.J."/>
            <person name="Alm E.J."/>
        </authorList>
    </citation>
    <scope>NUCLEOTIDE SEQUENCE [LARGE SCALE GENOMIC DNA]</scope>
    <source>
        <strain evidence="2 3">BIOML-A7</strain>
    </source>
</reference>
<feature type="domain" description="DUF6788" evidence="1">
    <location>
        <begin position="10"/>
        <end position="70"/>
    </location>
</feature>
<protein>
    <recommendedName>
        <fullName evidence="1">DUF6788 domain-containing protein</fullName>
    </recommendedName>
</protein>
<accession>A0A6I3Q628</accession>
<dbReference type="Proteomes" id="UP000449193">
    <property type="component" value="Unassembled WGS sequence"/>
</dbReference>
<comment type="caution">
    <text evidence="2">The sequence shown here is derived from an EMBL/GenBank/DDBJ whole genome shotgun (WGS) entry which is preliminary data.</text>
</comment>
<dbReference type="EMBL" id="WMZR01000010">
    <property type="protein sequence ID" value="MTS51707.1"/>
    <property type="molecule type" value="Genomic_DNA"/>
</dbReference>
<dbReference type="Pfam" id="PF20586">
    <property type="entry name" value="DUF6788"/>
    <property type="match status" value="1"/>
</dbReference>
<name>A0A6I3Q628_9FIRM</name>
<dbReference type="AlphaFoldDB" id="A0A6I3Q628"/>